<evidence type="ECO:0000256" key="1">
    <source>
        <dbReference type="SAM" id="MobiDB-lite"/>
    </source>
</evidence>
<feature type="domain" description="URB1 C-terminal" evidence="3">
    <location>
        <begin position="1670"/>
        <end position="1862"/>
    </location>
</feature>
<feature type="domain" description="URB1 central HEAT repeat" evidence="4">
    <location>
        <begin position="650"/>
        <end position="833"/>
    </location>
</feature>
<keyword evidence="6" id="KW-1185">Reference proteome</keyword>
<reference evidence="6" key="1">
    <citation type="journal article" date="2014" name="Proc. Natl. Acad. Sci. U.S.A.">
        <title>Extensive sampling of basidiomycete genomes demonstrates inadequacy of the white-rot/brown-rot paradigm for wood decay fungi.</title>
        <authorList>
            <person name="Riley R."/>
            <person name="Salamov A.A."/>
            <person name="Brown D.W."/>
            <person name="Nagy L.G."/>
            <person name="Floudas D."/>
            <person name="Held B.W."/>
            <person name="Levasseur A."/>
            <person name="Lombard V."/>
            <person name="Morin E."/>
            <person name="Otillar R."/>
            <person name="Lindquist E.A."/>
            <person name="Sun H."/>
            <person name="LaButti K.M."/>
            <person name="Schmutz J."/>
            <person name="Jabbour D."/>
            <person name="Luo H."/>
            <person name="Baker S.E."/>
            <person name="Pisabarro A.G."/>
            <person name="Walton J.D."/>
            <person name="Blanchette R.A."/>
            <person name="Henrissat B."/>
            <person name="Martin F."/>
            <person name="Cullen D."/>
            <person name="Hibbett D.S."/>
            <person name="Grigoriev I.V."/>
        </authorList>
    </citation>
    <scope>NUCLEOTIDE SEQUENCE [LARGE SCALE GENOMIC DNA]</scope>
    <source>
        <strain evidence="6">MUCL 33604</strain>
    </source>
</reference>
<feature type="region of interest" description="Disordered" evidence="1">
    <location>
        <begin position="1"/>
        <end position="25"/>
    </location>
</feature>
<dbReference type="GO" id="GO:0000463">
    <property type="term" value="P:maturation of LSU-rRNA from tricistronic rRNA transcript (SSU-rRNA, 5.8S rRNA, LSU-rRNA)"/>
    <property type="evidence" value="ECO:0007669"/>
    <property type="project" value="TreeGrafter"/>
</dbReference>
<dbReference type="SUPFAM" id="SSF48371">
    <property type="entry name" value="ARM repeat"/>
    <property type="match status" value="1"/>
</dbReference>
<dbReference type="GO" id="GO:0000466">
    <property type="term" value="P:maturation of 5.8S rRNA from tricistronic rRNA transcript (SSU-rRNA, 5.8S rRNA, LSU-rRNA)"/>
    <property type="evidence" value="ECO:0007669"/>
    <property type="project" value="TreeGrafter"/>
</dbReference>
<sequence>MPPQHRGYREPPQKRAKLEKSSRPEFKVSSLEEIRRGLQSSSEDGLVEVLTGFRNQLTVKDSEGAISPQDDRLLLVKAWLEAAPGAPELFEIWDHATSRQMSLLALIVSTLASVLKLVNSHYTYHSLGQPITKTLLNSNCMHRLNSYLGGSHSELILVTLKLFNIVSSFAGGRERKPLLDSFAWEAKSLFKLLNMRRKSNTLVNPDALSRPDIRTLYILFIISFVDPSSPSSLKAAFLESHRDTFTSIFKGLSQDSYPVVRKVLEIAWTGILSDPKMKRTVKIGLFNEHTVSHVIKLYERDVQEGPDPDHIPADVAHHFLLAICTRPGTGICFQDRGWYARETEDDDKTLQDEVDEKGRGIGRGSKIYNKILSNLLKVLKANEDLRQQELALKVIAACPELVAPYWPMAALTLEPRLSSKWIANIAFFGSVVSLPVPSSTFFLPNSTLYQPSPPPLSSILENILPSVNIKSHLTKGLQSNSGLVRHCTALALSKCLIKYAEVLGVFGQVETALQEDGVDGQWGRRRAEVEREVRRRVPDFQVVVAFSQFKEPPPKTASPGPPATPNQARAALLSESAHRLLALYHQCLPSLVAEARFDVGKLMSAFSDASAIEGILGIREFVGLDNLRRLHILRLLKESDQFLWSSKTGTSLSPFAVLLKSYASTEFSAIRGTTKQLLHHLLSQSILFQHDADEVYIWLDSLPKIRRAQDAETPDGAPLTDEVDGVVTFLDDCVQRCLKTPYRYLEEMDNLVPAVEDQLGMEVDGETRSNSGRHWDSSHPSPLLMTVVEQIGAKLGANLLSASDALATATFCRKLIFGLAGKQQDLMFLESLRGKLDSMLSIEKLFPQYPSVNKAMRREVGILECCLQRLQGRAEGEETTSENMSSAVQDFLTQVELLPISSLAAERRISAYELVDWFRLVDYPLPSSQIARCISIIARRDHDVLGEFLEYVSPRQHCLWKLLQQVRSSAGIVIRPRFEWLFVHCNATDLEDPNCLATLVEACDCETLRETKQVLQTLFHRTGSSHQDDMVVTLLSLVSSVFRMASRRLSPADLLDLKQYLLDSPAIRGLWFAEGLSRPVESGLDLVISSSFDPSSELDKKMTGEFTRHRCRRLVDALGSRVEIPTVDSWLPLTDTADIIQLLDVLIEQMGRSSTAALIPLSESVLTTLNQSLPAVGIIDAIRSRLPGLCSLRSSLPESPILEKTIAAGVETSFPVGLDGHCLSTTPSSVIQLSQICTTSSRSWCHRFDQLPDEISIVSFIRHQTWTPSSTEIITSILYRRPSARAALFNLIQSQELKPPSTYHLAGVLHAFFDSGFLDQSDALYSEGHHWERWYPVLVASVMGSQTTSAERTSCTDCLLSMYSHLPSKRVDLISALRDGVKLLSNRLPVLDALVLVRQLHGLASDQMQAALTDFVDHGLQWAVRLFSSDEKEDAENREVVVELGRLIRITPNIKHHYSEPVFTAAIQHRLLWDVVPPFLTELARVCQHKPAIVNRCIQSIVQHAHFFRLSSTSDSTSRDGVVLLLHTLFNLHPANTCQPSHIDPLIHIYGGTLSISDRRLLSIFRSFESQRKMSTASILSRWSPSPDVTPANALEALKSLDSVRVFKSCLSFPGWRSLEDEASDLFSGESYGQVYDPLFVALLVGVVVVDCPPSTGLDWVQFFRINIVSLLIRMLSSKDTGLRTLALSQIAGIETNIQIADVQEKPHIIHILSLLKNALKAPVYGDIPRLPTVMTVLLAHALRGVFYPTNFIYPHTARFLLQRPEIDLNDVPMLYGMLYSSSDDWKKERAWIIKFCADGMKSSEDWRVFKRRHTWDLLASLFQSSPRDRSIRIGVLEVLANITCHRQAATSLVLKSALISWIEMQLLQGVREGECVPWLKILDNIIAVVDHAKVESATNGEWRSALCRCLIALLDLQSYALSSLSIATVIILRLSLLPGPQTPRLAVLLARSLRWLEHVEETVELPPRLAVPTVLLGKNRPTPPLHPAHTLHDMPEREPFLVWGESVEVLWRVTMTIEEKTGAWDEITRRLLIWRATVGKDGSPLGEWARREVLRNLQM</sequence>
<evidence type="ECO:0008006" key="7">
    <source>
        <dbReference type="Google" id="ProtNLM"/>
    </source>
</evidence>
<evidence type="ECO:0000313" key="6">
    <source>
        <dbReference type="Proteomes" id="UP000027265"/>
    </source>
</evidence>
<accession>A0A067QNL4</accession>
<dbReference type="Pfam" id="PF11707">
    <property type="entry name" value="Npa1"/>
    <property type="match status" value="1"/>
</dbReference>
<dbReference type="Pfam" id="PF26140">
    <property type="entry name" value="HEAT_URB1"/>
    <property type="match status" value="1"/>
</dbReference>
<proteinExistence type="predicted"/>
<dbReference type="FunCoup" id="A0A067QNL4">
    <property type="interactions" value="101"/>
</dbReference>
<dbReference type="GO" id="GO:0005730">
    <property type="term" value="C:nucleolus"/>
    <property type="evidence" value="ECO:0007669"/>
    <property type="project" value="TreeGrafter"/>
</dbReference>
<feature type="domain" description="URB1 N-terminal" evidence="2">
    <location>
        <begin position="87"/>
        <end position="424"/>
    </location>
</feature>
<evidence type="ECO:0000259" key="4">
    <source>
        <dbReference type="Pfam" id="PF26140"/>
    </source>
</evidence>
<dbReference type="PANTHER" id="PTHR13500">
    <property type="entry name" value="NUCLEOLAR PRERIBOSOMAL-ASSOCIATED PROTEIN 1"/>
    <property type="match status" value="1"/>
</dbReference>
<evidence type="ECO:0000313" key="5">
    <source>
        <dbReference type="EMBL" id="KDQ65157.1"/>
    </source>
</evidence>
<dbReference type="EMBL" id="KL197709">
    <property type="protein sequence ID" value="KDQ65157.1"/>
    <property type="molecule type" value="Genomic_DNA"/>
</dbReference>
<organism evidence="5 6">
    <name type="scientific">Jaapia argillacea MUCL 33604</name>
    <dbReference type="NCBI Taxonomy" id="933084"/>
    <lineage>
        <taxon>Eukaryota</taxon>
        <taxon>Fungi</taxon>
        <taxon>Dikarya</taxon>
        <taxon>Basidiomycota</taxon>
        <taxon>Agaricomycotina</taxon>
        <taxon>Agaricomycetes</taxon>
        <taxon>Agaricomycetidae</taxon>
        <taxon>Jaapiales</taxon>
        <taxon>Jaapiaceae</taxon>
        <taxon>Jaapia</taxon>
    </lineage>
</organism>
<dbReference type="STRING" id="933084.A0A067QNL4"/>
<protein>
    <recommendedName>
        <fullName evidence="7">Nucleolar pre-ribosomal-associated protein 1 C-terminal domain-containing protein</fullName>
    </recommendedName>
</protein>
<dbReference type="InterPro" id="IPR021714">
    <property type="entry name" value="URB1_N"/>
</dbReference>
<dbReference type="OrthoDB" id="72892at2759"/>
<dbReference type="Proteomes" id="UP000027265">
    <property type="component" value="Unassembled WGS sequence"/>
</dbReference>
<dbReference type="InterPro" id="IPR032436">
    <property type="entry name" value="URB1_C"/>
</dbReference>
<dbReference type="Pfam" id="PF16201">
    <property type="entry name" value="NopRA1"/>
    <property type="match status" value="1"/>
</dbReference>
<dbReference type="PANTHER" id="PTHR13500:SF0">
    <property type="entry name" value="NUCLEOLAR PRE-RIBOSOMAL-ASSOCIATED PROTEIN 1"/>
    <property type="match status" value="1"/>
</dbReference>
<feature type="compositionally biased region" description="Basic and acidic residues" evidence="1">
    <location>
        <begin position="7"/>
        <end position="25"/>
    </location>
</feature>
<dbReference type="InterPro" id="IPR016024">
    <property type="entry name" value="ARM-type_fold"/>
</dbReference>
<dbReference type="InterPro" id="IPR059018">
    <property type="entry name" value="HEAT_URB1"/>
</dbReference>
<gene>
    <name evidence="5" type="ORF">JAAARDRAFT_75487</name>
</gene>
<name>A0A067QNL4_9AGAM</name>
<dbReference type="InParanoid" id="A0A067QNL4"/>
<evidence type="ECO:0000259" key="3">
    <source>
        <dbReference type="Pfam" id="PF16201"/>
    </source>
</evidence>
<dbReference type="HOGENOM" id="CLU_001591_0_0_1"/>
<evidence type="ECO:0000259" key="2">
    <source>
        <dbReference type="Pfam" id="PF11707"/>
    </source>
</evidence>
<dbReference type="InterPro" id="IPR039844">
    <property type="entry name" value="URB1"/>
</dbReference>